<dbReference type="InterPro" id="IPR005829">
    <property type="entry name" value="Sugar_transporter_CS"/>
</dbReference>
<dbReference type="AlphaFoldDB" id="A0A7S8E5H1"/>
<feature type="transmembrane region" description="Helical" evidence="7">
    <location>
        <begin position="275"/>
        <end position="293"/>
    </location>
</feature>
<feature type="transmembrane region" description="Helical" evidence="7">
    <location>
        <begin position="232"/>
        <end position="255"/>
    </location>
</feature>
<dbReference type="PROSITE" id="PS00216">
    <property type="entry name" value="SUGAR_TRANSPORT_1"/>
    <property type="match status" value="1"/>
</dbReference>
<feature type="domain" description="Major facilitator superfamily (MFS) profile" evidence="8">
    <location>
        <begin position="30"/>
        <end position="461"/>
    </location>
</feature>
<keyword evidence="3" id="KW-0813">Transport</keyword>
<dbReference type="InterPro" id="IPR020846">
    <property type="entry name" value="MFS_dom"/>
</dbReference>
<evidence type="ECO:0000313" key="9">
    <source>
        <dbReference type="EMBL" id="QPC80663.1"/>
    </source>
</evidence>
<dbReference type="EMBL" id="CP062983">
    <property type="protein sequence ID" value="QPC80663.1"/>
    <property type="molecule type" value="Genomic_DNA"/>
</dbReference>
<keyword evidence="4 7" id="KW-0812">Transmembrane</keyword>
<dbReference type="RefSeq" id="WP_195168738.1">
    <property type="nucleotide sequence ID" value="NZ_CP062983.1"/>
</dbReference>
<feature type="transmembrane region" description="Helical" evidence="7">
    <location>
        <begin position="34"/>
        <end position="58"/>
    </location>
</feature>
<dbReference type="GO" id="GO:0005886">
    <property type="term" value="C:plasma membrane"/>
    <property type="evidence" value="ECO:0007669"/>
    <property type="project" value="UniProtKB-SubCell"/>
</dbReference>
<accession>A0A7S8E5H1</accession>
<protein>
    <submittedName>
        <fullName evidence="9">MFS transporter</fullName>
    </submittedName>
</protein>
<dbReference type="Gene3D" id="1.20.1250.20">
    <property type="entry name" value="MFS general substrate transporter like domains"/>
    <property type="match status" value="1"/>
</dbReference>
<evidence type="ECO:0000256" key="1">
    <source>
        <dbReference type="ARBA" id="ARBA00004651"/>
    </source>
</evidence>
<feature type="transmembrane region" description="Helical" evidence="7">
    <location>
        <begin position="436"/>
        <end position="455"/>
    </location>
</feature>
<dbReference type="InterPro" id="IPR011701">
    <property type="entry name" value="MFS"/>
</dbReference>
<reference evidence="9 10" key="1">
    <citation type="submission" date="2020-02" db="EMBL/GenBank/DDBJ databases">
        <authorList>
            <person name="Zheng R.K."/>
            <person name="Sun C.M."/>
        </authorList>
    </citation>
    <scope>NUCLEOTIDE SEQUENCE [LARGE SCALE GENOMIC DNA]</scope>
    <source>
        <strain evidence="10">rifampicinis</strain>
    </source>
</reference>
<feature type="transmembrane region" description="Helical" evidence="7">
    <location>
        <begin position="96"/>
        <end position="114"/>
    </location>
</feature>
<keyword evidence="5 7" id="KW-1133">Transmembrane helix</keyword>
<dbReference type="CDD" id="cd17330">
    <property type="entry name" value="MFS_SLC46_TetA_like"/>
    <property type="match status" value="1"/>
</dbReference>
<feature type="transmembrane region" description="Helical" evidence="7">
    <location>
        <begin position="305"/>
        <end position="323"/>
    </location>
</feature>
<sequence>MNGKVNKLSTSQQPALKADTPTDNGLDFNQVMPIFALVFVDVLGLTVILPLLHLYAAAFGATPLEIGLVAAAFPLAQLIGVPAMGALSDRYGRKPLLLISQITTCLSFIMLGMANSLTMIIASRVLDGLFGANMATAQAAISDITDEKNRARGLGLTGAAFGLGFIFGPIISILALEMSDSLAIPAFSAAGYSFISILLTLFVFKETLPPEARGKNKTEPTEKTGRMRLMSIIVLPQIALLLVLMFSQQFIFYGFESLMGLFTLTRLGLLGQGNAILFLFIGTILVMVQVRFIGKWARKYGEARMAAVAMALLAAGLLLVATTPEQPQPFYVRPIVENELASQAPSSTEAIVGEIAVDLPAQGNNGIGGVIWFLVALVPLSIGSGLIRPMLNTLMTQRAGKNAYGVVLGLSSSFVSAANAAAPIVMGLIFQHYGETVPFLVGGIAMSILAIIAFARIRMPDPAS</sequence>
<proteinExistence type="inferred from homology"/>
<feature type="transmembrane region" description="Helical" evidence="7">
    <location>
        <begin position="153"/>
        <end position="176"/>
    </location>
</feature>
<evidence type="ECO:0000256" key="6">
    <source>
        <dbReference type="ARBA" id="ARBA00023136"/>
    </source>
</evidence>
<dbReference type="GO" id="GO:0022857">
    <property type="term" value="F:transmembrane transporter activity"/>
    <property type="evidence" value="ECO:0007669"/>
    <property type="project" value="InterPro"/>
</dbReference>
<evidence type="ECO:0000256" key="5">
    <source>
        <dbReference type="ARBA" id="ARBA00022989"/>
    </source>
</evidence>
<feature type="transmembrane region" description="Helical" evidence="7">
    <location>
        <begin position="64"/>
        <end position="84"/>
    </location>
</feature>
<feature type="transmembrane region" description="Helical" evidence="7">
    <location>
        <begin position="370"/>
        <end position="391"/>
    </location>
</feature>
<evidence type="ECO:0000259" key="8">
    <source>
        <dbReference type="PROSITE" id="PS50850"/>
    </source>
</evidence>
<evidence type="ECO:0000256" key="7">
    <source>
        <dbReference type="SAM" id="Phobius"/>
    </source>
</evidence>
<comment type="subcellular location">
    <subcellularLocation>
        <location evidence="1">Cell membrane</location>
        <topology evidence="1">Multi-pass membrane protein</topology>
    </subcellularLocation>
</comment>
<keyword evidence="10" id="KW-1185">Reference proteome</keyword>
<name>A0A7S8E5H1_9CHLR</name>
<evidence type="ECO:0000313" key="10">
    <source>
        <dbReference type="Proteomes" id="UP000594468"/>
    </source>
</evidence>
<evidence type="ECO:0000256" key="2">
    <source>
        <dbReference type="ARBA" id="ARBA00007520"/>
    </source>
</evidence>
<evidence type="ECO:0000256" key="3">
    <source>
        <dbReference type="ARBA" id="ARBA00022448"/>
    </source>
</evidence>
<feature type="transmembrane region" description="Helical" evidence="7">
    <location>
        <begin position="182"/>
        <end position="204"/>
    </location>
</feature>
<organism evidence="9 10">
    <name type="scientific">Phototrophicus methaneseepsis</name>
    <dbReference type="NCBI Taxonomy" id="2710758"/>
    <lineage>
        <taxon>Bacteria</taxon>
        <taxon>Bacillati</taxon>
        <taxon>Chloroflexota</taxon>
        <taxon>Candidatus Thermofontia</taxon>
        <taxon>Phototrophicales</taxon>
        <taxon>Phototrophicaceae</taxon>
        <taxon>Phototrophicus</taxon>
    </lineage>
</organism>
<comment type="similarity">
    <text evidence="2">Belongs to the major facilitator superfamily. TCR/Tet family.</text>
</comment>
<dbReference type="InterPro" id="IPR001958">
    <property type="entry name" value="Tet-R_TetA/multi-R_MdtG-like"/>
</dbReference>
<dbReference type="PANTHER" id="PTHR23504">
    <property type="entry name" value="MAJOR FACILITATOR SUPERFAMILY DOMAIN-CONTAINING PROTEIN 10"/>
    <property type="match status" value="1"/>
</dbReference>
<dbReference type="Pfam" id="PF07690">
    <property type="entry name" value="MFS_1"/>
    <property type="match status" value="1"/>
</dbReference>
<keyword evidence="6 7" id="KW-0472">Membrane</keyword>
<dbReference type="PANTHER" id="PTHR23504:SF15">
    <property type="entry name" value="MAJOR FACILITATOR SUPERFAMILY (MFS) PROFILE DOMAIN-CONTAINING PROTEIN"/>
    <property type="match status" value="1"/>
</dbReference>
<dbReference type="InterPro" id="IPR036259">
    <property type="entry name" value="MFS_trans_sf"/>
</dbReference>
<dbReference type="KEGG" id="pmet:G4Y79_13170"/>
<feature type="transmembrane region" description="Helical" evidence="7">
    <location>
        <begin position="403"/>
        <end position="430"/>
    </location>
</feature>
<dbReference type="PRINTS" id="PR01035">
    <property type="entry name" value="TCRTETA"/>
</dbReference>
<dbReference type="Proteomes" id="UP000594468">
    <property type="component" value="Chromosome"/>
</dbReference>
<evidence type="ECO:0000256" key="4">
    <source>
        <dbReference type="ARBA" id="ARBA00022692"/>
    </source>
</evidence>
<dbReference type="SUPFAM" id="SSF103473">
    <property type="entry name" value="MFS general substrate transporter"/>
    <property type="match status" value="1"/>
</dbReference>
<gene>
    <name evidence="9" type="ORF">G4Y79_13170</name>
</gene>
<dbReference type="PROSITE" id="PS50850">
    <property type="entry name" value="MFS"/>
    <property type="match status" value="1"/>
</dbReference>